<dbReference type="AlphaFoldDB" id="A0A7S4LHD7"/>
<sequence length="202" mass="22046">MGGACPPVHLCDTRGQSIPNQSQGPHTLTTPRNAVPAGGGTRAPHSRPIPDGNSECRQIRIHPMFSPVDVTIASGDGNIVYSTWSPGVYFMGAVSHLMEKLGRVVAWKDLVHDISDCQSIRAAPFSLHTSVAPKCTQQQQDKHSIHFPPPLNAKLLNVLTTFHGSGLNGTLRRYFFSSQQMGHKILGHPLTFCYVVPKKKCF</sequence>
<dbReference type="EMBL" id="HBJA01117695">
    <property type="protein sequence ID" value="CAE0829237.1"/>
    <property type="molecule type" value="Transcribed_RNA"/>
</dbReference>
<reference evidence="2" key="1">
    <citation type="submission" date="2021-01" db="EMBL/GenBank/DDBJ databases">
        <authorList>
            <person name="Corre E."/>
            <person name="Pelletier E."/>
            <person name="Niang G."/>
            <person name="Scheremetjew M."/>
            <person name="Finn R."/>
            <person name="Kale V."/>
            <person name="Holt S."/>
            <person name="Cochrane G."/>
            <person name="Meng A."/>
            <person name="Brown T."/>
            <person name="Cohen L."/>
        </authorList>
    </citation>
    <scope>NUCLEOTIDE SEQUENCE</scope>
    <source>
        <strain evidence="2">CCMP1594</strain>
    </source>
</reference>
<proteinExistence type="predicted"/>
<feature type="compositionally biased region" description="Polar residues" evidence="1">
    <location>
        <begin position="14"/>
        <end position="32"/>
    </location>
</feature>
<name>A0A7S4LHD7_9EUGL</name>
<evidence type="ECO:0000313" key="2">
    <source>
        <dbReference type="EMBL" id="CAE0829237.1"/>
    </source>
</evidence>
<accession>A0A7S4LHD7</accession>
<feature type="region of interest" description="Disordered" evidence="1">
    <location>
        <begin position="12"/>
        <end position="55"/>
    </location>
</feature>
<organism evidence="2">
    <name type="scientific">Eutreptiella gymnastica</name>
    <dbReference type="NCBI Taxonomy" id="73025"/>
    <lineage>
        <taxon>Eukaryota</taxon>
        <taxon>Discoba</taxon>
        <taxon>Euglenozoa</taxon>
        <taxon>Euglenida</taxon>
        <taxon>Spirocuta</taxon>
        <taxon>Euglenophyceae</taxon>
        <taxon>Eutreptiales</taxon>
        <taxon>Eutreptiaceae</taxon>
        <taxon>Eutreptiella</taxon>
    </lineage>
</organism>
<evidence type="ECO:0000256" key="1">
    <source>
        <dbReference type="SAM" id="MobiDB-lite"/>
    </source>
</evidence>
<protein>
    <submittedName>
        <fullName evidence="2">Uncharacterized protein</fullName>
    </submittedName>
</protein>
<gene>
    <name evidence="2" type="ORF">EGYM00163_LOCUS40515</name>
</gene>